<dbReference type="AlphaFoldDB" id="A0A2V1MYW0"/>
<sequence length="281" mass="32736">MITIGLTTWSDHPALIENEDRKVSLQEYAGYFPTVEVDTPFYGIPRETTIDKWLGDVPEGFQFVMKANQVMTKHDVRKDPVSEDDRQRAFRDYVKTMRPMQRAGKLKTVLFQFPPFFTRNTANIQYLQLVRQEMGDYPITVEFRNPSWYDENLKLDLTAYLTSLNMTMAVVDEPHNLNDGVPFKPVVTTPDLALLRLHGQNQKGWFNQDKNWRKTRTLYRYSDQELEHFAQVATELAKQAKEVCIIFNNNSGHDAAPNALKLKDLLHLHWDDLAPQQLNLF</sequence>
<dbReference type="InterPro" id="IPR002763">
    <property type="entry name" value="DUF72"/>
</dbReference>
<keyword evidence="2" id="KW-1185">Reference proteome</keyword>
<dbReference type="PANTHER" id="PTHR30348">
    <property type="entry name" value="UNCHARACTERIZED PROTEIN YECE"/>
    <property type="match status" value="1"/>
</dbReference>
<comment type="caution">
    <text evidence="1">The sequence shown here is derived from an EMBL/GenBank/DDBJ whole genome shotgun (WGS) entry which is preliminary data.</text>
</comment>
<dbReference type="SUPFAM" id="SSF117396">
    <property type="entry name" value="TM1631-like"/>
    <property type="match status" value="1"/>
</dbReference>
<dbReference type="InterPro" id="IPR036520">
    <property type="entry name" value="UPF0759_sf"/>
</dbReference>
<proteinExistence type="predicted"/>
<accession>A0A2V1MYW0</accession>
<dbReference type="RefSeq" id="WP_109251142.1">
    <property type="nucleotide sequence ID" value="NZ_QCXQ01000007.1"/>
</dbReference>
<protein>
    <submittedName>
        <fullName evidence="1">DUF72 domain-containing protein</fullName>
    </submittedName>
</protein>
<reference evidence="1 2" key="1">
    <citation type="journal article" date="2018" name="Int. J. Syst. Evol. Microbiol.">
        <title>Lactobacillus bambusae sp. nov., isolated from a traditional fermented Ma-bamboo shoots of Taiwan.</title>
        <authorList>
            <person name="Wang L.-T."/>
        </authorList>
    </citation>
    <scope>NUCLEOTIDE SEQUENCE [LARGE SCALE GENOMIC DNA]</scope>
    <source>
        <strain evidence="1 2">BS-W1</strain>
    </source>
</reference>
<dbReference type="Proteomes" id="UP000245080">
    <property type="component" value="Unassembled WGS sequence"/>
</dbReference>
<dbReference type="EMBL" id="QCXQ01000007">
    <property type="protein sequence ID" value="PWF99335.1"/>
    <property type="molecule type" value="Genomic_DNA"/>
</dbReference>
<gene>
    <name evidence="1" type="ORF">DCM90_09520</name>
</gene>
<evidence type="ECO:0000313" key="1">
    <source>
        <dbReference type="EMBL" id="PWF99335.1"/>
    </source>
</evidence>
<dbReference type="Pfam" id="PF01904">
    <property type="entry name" value="DUF72"/>
    <property type="match status" value="1"/>
</dbReference>
<dbReference type="OrthoDB" id="9780310at2"/>
<dbReference type="PANTHER" id="PTHR30348:SF13">
    <property type="entry name" value="UPF0759 PROTEIN YUNF"/>
    <property type="match status" value="1"/>
</dbReference>
<name>A0A2V1MYW0_9LACO</name>
<organism evidence="1 2">
    <name type="scientific">Levilactobacillus bambusae</name>
    <dbReference type="NCBI Taxonomy" id="2024736"/>
    <lineage>
        <taxon>Bacteria</taxon>
        <taxon>Bacillati</taxon>
        <taxon>Bacillota</taxon>
        <taxon>Bacilli</taxon>
        <taxon>Lactobacillales</taxon>
        <taxon>Lactobacillaceae</taxon>
        <taxon>Levilactobacillus</taxon>
    </lineage>
</organism>
<evidence type="ECO:0000313" key="2">
    <source>
        <dbReference type="Proteomes" id="UP000245080"/>
    </source>
</evidence>
<dbReference type="Gene3D" id="3.20.20.410">
    <property type="entry name" value="Protein of unknown function UPF0759"/>
    <property type="match status" value="1"/>
</dbReference>